<dbReference type="RefSeq" id="WP_066622159.1">
    <property type="nucleotide sequence ID" value="NZ_FQXL01000044.1"/>
</dbReference>
<evidence type="ECO:0000259" key="1">
    <source>
        <dbReference type="Pfam" id="PF14751"/>
    </source>
</evidence>
<proteinExistence type="predicted"/>
<dbReference type="OrthoDB" id="1863351at2"/>
<gene>
    <name evidence="2" type="ORF">CLMAG_23960</name>
</gene>
<comment type="caution">
    <text evidence="2">The sequence shown here is derived from an EMBL/GenBank/DDBJ whole genome shotgun (WGS) entry which is preliminary data.</text>
</comment>
<dbReference type="AlphaFoldDB" id="A0A161YP84"/>
<name>A0A161YP84_9CLOT</name>
<dbReference type="Pfam" id="PF14751">
    <property type="entry name" value="DUF4474"/>
    <property type="match status" value="1"/>
</dbReference>
<feature type="domain" description="DUF4474" evidence="1">
    <location>
        <begin position="31"/>
        <end position="271"/>
    </location>
</feature>
<organism evidence="2 3">
    <name type="scientific">Clostridium magnum DSM 2767</name>
    <dbReference type="NCBI Taxonomy" id="1121326"/>
    <lineage>
        <taxon>Bacteria</taxon>
        <taxon>Bacillati</taxon>
        <taxon>Bacillota</taxon>
        <taxon>Clostridia</taxon>
        <taxon>Eubacteriales</taxon>
        <taxon>Clostridiaceae</taxon>
        <taxon>Clostridium</taxon>
    </lineage>
</organism>
<dbReference type="PATRIC" id="fig|1121326.3.peg.2393"/>
<sequence length="293" mass="33929">MFSFISKRLAILRSMSNIVRTRNGTGDDEFDEAVKAAGYSYDSIDDIFYSNIDAWQKNMGYCRLYDEAAAPLGMIIDCEPIYFIYNGKRWLIEFWKGQYGLATGCEIGVYVTDEPDLDIPGVFKGPFYNCVSSKDYLQMSYSLKKNNKVLLTREYKHWWLACFKLGEFSEPSELVVSLTLTLKDKRMLNAFAKELNKVGYSDKEITINENTVGLEFNRPFTPQPTTRTAKTDWIIQMQNQLLCYRYQKITGPYDNMSDKIKAIKKEDPKLYESILNIGKTKKLFAKRKSLKNI</sequence>
<dbReference type="STRING" id="1121326.CLMAG_23960"/>
<keyword evidence="3" id="KW-1185">Reference proteome</keyword>
<reference evidence="2 3" key="1">
    <citation type="submission" date="2016-04" db="EMBL/GenBank/DDBJ databases">
        <title>Genome sequence of Clostridium magnum DSM 2767.</title>
        <authorList>
            <person name="Poehlein A."/>
            <person name="Uhlig R."/>
            <person name="Fischer R."/>
            <person name="Bahl H."/>
            <person name="Daniel R."/>
        </authorList>
    </citation>
    <scope>NUCLEOTIDE SEQUENCE [LARGE SCALE GENOMIC DNA]</scope>
    <source>
        <strain evidence="2 3">DSM 2767</strain>
    </source>
</reference>
<protein>
    <recommendedName>
        <fullName evidence="1">DUF4474 domain-containing protein</fullName>
    </recommendedName>
</protein>
<accession>A0A161YP84</accession>
<evidence type="ECO:0000313" key="3">
    <source>
        <dbReference type="Proteomes" id="UP000076603"/>
    </source>
</evidence>
<dbReference type="EMBL" id="LWAE01000002">
    <property type="protein sequence ID" value="KZL92582.1"/>
    <property type="molecule type" value="Genomic_DNA"/>
</dbReference>
<evidence type="ECO:0000313" key="2">
    <source>
        <dbReference type="EMBL" id="KZL92582.1"/>
    </source>
</evidence>
<dbReference type="InterPro" id="IPR029322">
    <property type="entry name" value="DUF4474"/>
</dbReference>
<dbReference type="Proteomes" id="UP000076603">
    <property type="component" value="Unassembled WGS sequence"/>
</dbReference>